<dbReference type="PANTHER" id="PTHR30502:SF0">
    <property type="entry name" value="PHOSPHOENOLPYRUVATE CARBOXYLASE FAMILY PROTEIN"/>
    <property type="match status" value="1"/>
</dbReference>
<dbReference type="Proteomes" id="UP000319094">
    <property type="component" value="Unassembled WGS sequence"/>
</dbReference>
<dbReference type="Pfam" id="PF03328">
    <property type="entry name" value="HpcH_HpaI"/>
    <property type="match status" value="1"/>
</dbReference>
<dbReference type="Gene3D" id="3.20.20.60">
    <property type="entry name" value="Phosphoenolpyruvate-binding domains"/>
    <property type="match status" value="1"/>
</dbReference>
<accession>A0A542Y8D7</accession>
<comment type="similarity">
    <text evidence="1">Belongs to the HpcH/HpaI aldolase family.</text>
</comment>
<feature type="domain" description="HpcH/HpaI aldolase/citrate lyase" evidence="4">
    <location>
        <begin position="8"/>
        <end position="228"/>
    </location>
</feature>
<name>A0A542Y8D7_9MICO</name>
<evidence type="ECO:0000256" key="3">
    <source>
        <dbReference type="ARBA" id="ARBA00023239"/>
    </source>
</evidence>
<dbReference type="InterPro" id="IPR015813">
    <property type="entry name" value="Pyrv/PenolPyrv_kinase-like_dom"/>
</dbReference>
<reference evidence="5 6" key="1">
    <citation type="submission" date="2019-06" db="EMBL/GenBank/DDBJ databases">
        <title>Sequencing the genomes of 1000 actinobacteria strains.</title>
        <authorList>
            <person name="Klenk H.-P."/>
        </authorList>
    </citation>
    <scope>NUCLEOTIDE SEQUENCE [LARGE SCALE GENOMIC DNA]</scope>
    <source>
        <strain evidence="5 6">DSM 8803</strain>
    </source>
</reference>
<dbReference type="EMBL" id="VFON01000001">
    <property type="protein sequence ID" value="TQL44254.1"/>
    <property type="molecule type" value="Genomic_DNA"/>
</dbReference>
<evidence type="ECO:0000256" key="1">
    <source>
        <dbReference type="ARBA" id="ARBA00005568"/>
    </source>
</evidence>
<protein>
    <submittedName>
        <fullName evidence="5">4-hydroxy-2-oxoheptanedioate aldolase</fullName>
    </submittedName>
</protein>
<dbReference type="OrthoDB" id="3353438at2"/>
<evidence type="ECO:0000256" key="2">
    <source>
        <dbReference type="ARBA" id="ARBA00022723"/>
    </source>
</evidence>
<proteinExistence type="inferred from homology"/>
<dbReference type="GO" id="GO:0016832">
    <property type="term" value="F:aldehyde-lyase activity"/>
    <property type="evidence" value="ECO:0007669"/>
    <property type="project" value="TreeGrafter"/>
</dbReference>
<dbReference type="GO" id="GO:0046872">
    <property type="term" value="F:metal ion binding"/>
    <property type="evidence" value="ECO:0007669"/>
    <property type="project" value="UniProtKB-KW"/>
</dbReference>
<dbReference type="InterPro" id="IPR040442">
    <property type="entry name" value="Pyrv_kinase-like_dom_sf"/>
</dbReference>
<sequence length="246" mass="25436">MTTAEPKFGAWISSPSAVAAEQVAREPFDYVCIDGQHGLLSYAETRDALIAITAGGGTPFVRVVANSAAEIGRMLDAGARGIIVPLVNSVAEAELAARATRYPVSDGGRSWGPTRLGEHFSGSPADIDAGVTLLVMIETRQALADVEAILDVPGVDGVYVGPYDLSLALGASVPFEDEVVAELDTAIERVRSAARARGKIAGIHCADGATAARRAAEGFTFVTAATDMLALRAGLRGELAAARSRA</sequence>
<evidence type="ECO:0000313" key="6">
    <source>
        <dbReference type="Proteomes" id="UP000319094"/>
    </source>
</evidence>
<dbReference type="InterPro" id="IPR005000">
    <property type="entry name" value="Aldolase/citrate-lyase_domain"/>
</dbReference>
<evidence type="ECO:0000259" key="4">
    <source>
        <dbReference type="Pfam" id="PF03328"/>
    </source>
</evidence>
<organism evidence="5 6">
    <name type="scientific">Leucobacter komagatae</name>
    <dbReference type="NCBI Taxonomy" id="55969"/>
    <lineage>
        <taxon>Bacteria</taxon>
        <taxon>Bacillati</taxon>
        <taxon>Actinomycetota</taxon>
        <taxon>Actinomycetes</taxon>
        <taxon>Micrococcales</taxon>
        <taxon>Microbacteriaceae</taxon>
        <taxon>Leucobacter</taxon>
    </lineage>
</organism>
<dbReference type="PANTHER" id="PTHR30502">
    <property type="entry name" value="2-KETO-3-DEOXY-L-RHAMNONATE ALDOLASE"/>
    <property type="match status" value="1"/>
</dbReference>
<comment type="caution">
    <text evidence="5">The sequence shown here is derived from an EMBL/GenBank/DDBJ whole genome shotgun (WGS) entry which is preliminary data.</text>
</comment>
<dbReference type="RefSeq" id="WP_141887462.1">
    <property type="nucleotide sequence ID" value="NZ_BAAAUY010000011.1"/>
</dbReference>
<dbReference type="GO" id="GO:0005737">
    <property type="term" value="C:cytoplasm"/>
    <property type="evidence" value="ECO:0007669"/>
    <property type="project" value="TreeGrafter"/>
</dbReference>
<keyword evidence="2" id="KW-0479">Metal-binding</keyword>
<keyword evidence="6" id="KW-1185">Reference proteome</keyword>
<dbReference type="SUPFAM" id="SSF51621">
    <property type="entry name" value="Phosphoenolpyruvate/pyruvate domain"/>
    <property type="match status" value="1"/>
</dbReference>
<gene>
    <name evidence="5" type="ORF">FB468_2305</name>
</gene>
<evidence type="ECO:0000313" key="5">
    <source>
        <dbReference type="EMBL" id="TQL44254.1"/>
    </source>
</evidence>
<dbReference type="InterPro" id="IPR050251">
    <property type="entry name" value="HpcH-HpaI_aldolase"/>
</dbReference>
<keyword evidence="3" id="KW-0456">Lyase</keyword>
<dbReference type="AlphaFoldDB" id="A0A542Y8D7"/>